<comment type="caution">
    <text evidence="2">The sequence shown here is derived from an EMBL/GenBank/DDBJ whole genome shotgun (WGS) entry which is preliminary data.</text>
</comment>
<dbReference type="GO" id="GO:0015562">
    <property type="term" value="F:efflux transmembrane transporter activity"/>
    <property type="evidence" value="ECO:0007669"/>
    <property type="project" value="TreeGrafter"/>
</dbReference>
<accession>A0A2S7TAX1</accession>
<dbReference type="GO" id="GO:1990281">
    <property type="term" value="C:efflux pump complex"/>
    <property type="evidence" value="ECO:0007669"/>
    <property type="project" value="TreeGrafter"/>
</dbReference>
<dbReference type="AlphaFoldDB" id="A0A2S7TAX1"/>
<dbReference type="PANTHER" id="PTHR30469:SF15">
    <property type="entry name" value="HLYD FAMILY OF SECRETION PROTEINS"/>
    <property type="match status" value="1"/>
</dbReference>
<evidence type="ECO:0000259" key="1">
    <source>
        <dbReference type="Pfam" id="PF25917"/>
    </source>
</evidence>
<dbReference type="Gene3D" id="2.40.50.100">
    <property type="match status" value="1"/>
</dbReference>
<name>A0A2S7TAX1_9FLAO</name>
<dbReference type="Gene3D" id="1.10.287.470">
    <property type="entry name" value="Helix hairpin bin"/>
    <property type="match status" value="1"/>
</dbReference>
<dbReference type="SUPFAM" id="SSF111369">
    <property type="entry name" value="HlyD-like secretion proteins"/>
    <property type="match status" value="1"/>
</dbReference>
<dbReference type="EMBL" id="MQVX01000001">
    <property type="protein sequence ID" value="PQJ16616.1"/>
    <property type="molecule type" value="Genomic_DNA"/>
</dbReference>
<dbReference type="Gene3D" id="2.40.30.170">
    <property type="match status" value="1"/>
</dbReference>
<dbReference type="InterPro" id="IPR058625">
    <property type="entry name" value="MdtA-like_BSH"/>
</dbReference>
<dbReference type="RefSeq" id="WP_105002284.1">
    <property type="nucleotide sequence ID" value="NZ_MQVX01000001.1"/>
</dbReference>
<feature type="domain" description="Multidrug resistance protein MdtA-like barrel-sandwich hybrid" evidence="1">
    <location>
        <begin position="70"/>
        <end position="214"/>
    </location>
</feature>
<dbReference type="Pfam" id="PF25917">
    <property type="entry name" value="BSH_RND"/>
    <property type="match status" value="1"/>
</dbReference>
<dbReference type="OrthoDB" id="1114717at2"/>
<proteinExistence type="predicted"/>
<sequence>MRQVISFILGALLIAGSIYGAKLIADSKENKRPPAKRVVKTVFVDTIANGVVPIEVEASGSLVARQRVELFAEVQGVFKPGVKLFKSGQPYTKGQTLIQIDDSEFRAGVLSAKSNLYNQITGIMPDLRLDYPNQYAKWEAYLRRFDLNKSTPRLPKMDNEKEKYFISGRGILATYYNVKNQENRLSKYRIQAPFQGILTEALVTEGTLIRAGQKLGEYIDPTNYELQVAIPKTYSDLLRVGKTVELEELSRNKTYRGRVSRINGRVDQASQTITAFIDVRNAALKEGQYLQARLNAKDEADAIEIDRSLLLENNRVFVVRDSILDMIPVEPVHFSDRKVVLKGVQNGTVLVSKPVVGAYAGMLVKVYGAPEPTGAASTSGTSTPETETGA</sequence>
<evidence type="ECO:0000313" key="2">
    <source>
        <dbReference type="EMBL" id="PQJ16616.1"/>
    </source>
</evidence>
<reference evidence="3" key="1">
    <citation type="submission" date="2016-11" db="EMBL/GenBank/DDBJ databases">
        <title>Trade-off between light-utilization and light-protection in marine flavobacteria.</title>
        <authorList>
            <person name="Kumagai Y."/>
            <person name="Yoshizawa S."/>
            <person name="Kogure K."/>
        </authorList>
    </citation>
    <scope>NUCLEOTIDE SEQUENCE [LARGE SCALE GENOMIC DNA]</scope>
    <source>
        <strain evidence="3">SG-18</strain>
    </source>
</reference>
<dbReference type="PANTHER" id="PTHR30469">
    <property type="entry name" value="MULTIDRUG RESISTANCE PROTEIN MDTA"/>
    <property type="match status" value="1"/>
</dbReference>
<keyword evidence="3" id="KW-1185">Reference proteome</keyword>
<dbReference type="Proteomes" id="UP000239366">
    <property type="component" value="Unassembled WGS sequence"/>
</dbReference>
<evidence type="ECO:0000313" key="3">
    <source>
        <dbReference type="Proteomes" id="UP000239366"/>
    </source>
</evidence>
<organism evidence="2 3">
    <name type="scientific">Aureicoccus marinus</name>
    <dbReference type="NCBI Taxonomy" id="754435"/>
    <lineage>
        <taxon>Bacteria</taxon>
        <taxon>Pseudomonadati</taxon>
        <taxon>Bacteroidota</taxon>
        <taxon>Flavobacteriia</taxon>
        <taxon>Flavobacteriales</taxon>
        <taxon>Flavobacteriaceae</taxon>
        <taxon>Aureicoccus</taxon>
    </lineage>
</organism>
<protein>
    <submittedName>
        <fullName evidence="2">Efflux transporter periplasmic adaptor subunit</fullName>
    </submittedName>
</protein>
<gene>
    <name evidence="2" type="ORF">BST99_13630</name>
</gene>